<dbReference type="SUPFAM" id="SSF55174">
    <property type="entry name" value="Alpha-L RNA-binding motif"/>
    <property type="match status" value="1"/>
</dbReference>
<comment type="similarity">
    <text evidence="1 7 8">Belongs to the universal ribosomal protein uS4 family.</text>
</comment>
<dbReference type="PROSITE" id="PS50889">
    <property type="entry name" value="S4"/>
    <property type="match status" value="1"/>
</dbReference>
<dbReference type="GO" id="GO:0003735">
    <property type="term" value="F:structural constituent of ribosome"/>
    <property type="evidence" value="ECO:0007669"/>
    <property type="project" value="InterPro"/>
</dbReference>
<evidence type="ECO:0000256" key="4">
    <source>
        <dbReference type="ARBA" id="ARBA00022980"/>
    </source>
</evidence>
<dbReference type="PANTHER" id="PTHR11831">
    <property type="entry name" value="30S 40S RIBOSOMAL PROTEIN"/>
    <property type="match status" value="1"/>
</dbReference>
<keyword evidence="5 7" id="KW-0687">Ribonucleoprotein</keyword>
<evidence type="ECO:0000256" key="1">
    <source>
        <dbReference type="ARBA" id="ARBA00007465"/>
    </source>
</evidence>
<dbReference type="Pfam" id="PF01479">
    <property type="entry name" value="S4"/>
    <property type="match status" value="1"/>
</dbReference>
<dbReference type="CDD" id="cd00165">
    <property type="entry name" value="S4"/>
    <property type="match status" value="1"/>
</dbReference>
<dbReference type="FunFam" id="3.10.290.10:FF:000001">
    <property type="entry name" value="30S ribosomal protein S4"/>
    <property type="match status" value="1"/>
</dbReference>
<dbReference type="GO" id="GO:0019843">
    <property type="term" value="F:rRNA binding"/>
    <property type="evidence" value="ECO:0007669"/>
    <property type="project" value="UniProtKB-UniRule"/>
</dbReference>
<keyword evidence="12" id="KW-1185">Reference proteome</keyword>
<comment type="subunit">
    <text evidence="7">Part of the 30S ribosomal subunit. Contacts protein S5. The interaction surface between S4 and S5 is involved in control of translational fidelity.</text>
</comment>
<gene>
    <name evidence="7" type="primary">rpsD</name>
    <name evidence="11" type="ORF">SAMN04488068_1282</name>
</gene>
<organism evidence="11 12">
    <name type="scientific">Hydrocarboniphaga daqingensis</name>
    <dbReference type="NCBI Taxonomy" id="490188"/>
    <lineage>
        <taxon>Bacteria</taxon>
        <taxon>Pseudomonadati</taxon>
        <taxon>Pseudomonadota</taxon>
        <taxon>Gammaproteobacteria</taxon>
        <taxon>Nevskiales</taxon>
        <taxon>Nevskiaceae</taxon>
        <taxon>Hydrocarboniphaga</taxon>
    </lineage>
</organism>
<dbReference type="InterPro" id="IPR001912">
    <property type="entry name" value="Ribosomal_uS4_N"/>
</dbReference>
<dbReference type="Pfam" id="PF00163">
    <property type="entry name" value="Ribosomal_S4"/>
    <property type="match status" value="1"/>
</dbReference>
<evidence type="ECO:0000256" key="8">
    <source>
        <dbReference type="RuleBase" id="RU003699"/>
    </source>
</evidence>
<dbReference type="PROSITE" id="PS00632">
    <property type="entry name" value="RIBOSOMAL_S4"/>
    <property type="match status" value="1"/>
</dbReference>
<evidence type="ECO:0000259" key="10">
    <source>
        <dbReference type="SMART" id="SM01390"/>
    </source>
</evidence>
<dbReference type="HAMAP" id="MF_01306_B">
    <property type="entry name" value="Ribosomal_uS4_B"/>
    <property type="match status" value="1"/>
</dbReference>
<evidence type="ECO:0000259" key="9">
    <source>
        <dbReference type="SMART" id="SM00363"/>
    </source>
</evidence>
<dbReference type="Proteomes" id="UP000199758">
    <property type="component" value="Unassembled WGS sequence"/>
</dbReference>
<feature type="domain" description="Small ribosomal subunit protein uS4 N-terminal" evidence="10">
    <location>
        <begin position="3"/>
        <end position="96"/>
    </location>
</feature>
<sequence>MARYIGPKCKLSRRAGGVDLLLKGRGRSLETKCKLETPPGQHGARKPRLSDYATQLREKQKLKQMYGLLERQFRNYYYKATRTKGATGLNLLLALETRLDNVIYRMGFGRTRAEARQLVGHKAVLVNGKSVNIPSYQVQVGDVVSVREKSRAQSRIAESLSIAAQIGFPEWLEVDEKALKGTFKALPSRDQIVPDINENLVVELYSK</sequence>
<evidence type="ECO:0000256" key="5">
    <source>
        <dbReference type="ARBA" id="ARBA00023274"/>
    </source>
</evidence>
<dbReference type="InterPro" id="IPR002942">
    <property type="entry name" value="S4_RNA-bd"/>
</dbReference>
<evidence type="ECO:0000313" key="11">
    <source>
        <dbReference type="EMBL" id="SHG77019.1"/>
    </source>
</evidence>
<dbReference type="FunFam" id="1.10.1050.10:FF:000001">
    <property type="entry name" value="30S ribosomal protein S4"/>
    <property type="match status" value="1"/>
</dbReference>
<dbReference type="InterPro" id="IPR018079">
    <property type="entry name" value="Ribosomal_uS4_CS"/>
</dbReference>
<accession>A0A1M5MJD7</accession>
<dbReference type="SMART" id="SM00363">
    <property type="entry name" value="S4"/>
    <property type="match status" value="1"/>
</dbReference>
<dbReference type="STRING" id="490188.SAMN04488068_1282"/>
<dbReference type="Gene3D" id="1.10.1050.10">
    <property type="entry name" value="Ribosomal Protein S4 Delta 41, Chain A, domain 1"/>
    <property type="match status" value="1"/>
</dbReference>
<dbReference type="RefSeq" id="WP_072895614.1">
    <property type="nucleotide sequence ID" value="NZ_FQWZ01000003.1"/>
</dbReference>
<dbReference type="NCBIfam" id="TIGR01017">
    <property type="entry name" value="rpsD_bact"/>
    <property type="match status" value="1"/>
</dbReference>
<keyword evidence="4 7" id="KW-0689">Ribosomal protein</keyword>
<feature type="domain" description="RNA-binding S4" evidence="9">
    <location>
        <begin position="97"/>
        <end position="157"/>
    </location>
</feature>
<dbReference type="EMBL" id="FQWZ01000003">
    <property type="protein sequence ID" value="SHG77019.1"/>
    <property type="molecule type" value="Genomic_DNA"/>
</dbReference>
<evidence type="ECO:0000313" key="12">
    <source>
        <dbReference type="Proteomes" id="UP000199758"/>
    </source>
</evidence>
<comment type="function">
    <text evidence="7">One of the primary rRNA binding proteins, it binds directly to 16S rRNA where it nucleates assembly of the body of the 30S subunit.</text>
</comment>
<dbReference type="Gene3D" id="3.10.290.10">
    <property type="entry name" value="RNA-binding S4 domain"/>
    <property type="match status" value="1"/>
</dbReference>
<name>A0A1M5MJD7_9GAMM</name>
<dbReference type="GO" id="GO:0042274">
    <property type="term" value="P:ribosomal small subunit biogenesis"/>
    <property type="evidence" value="ECO:0007669"/>
    <property type="project" value="TreeGrafter"/>
</dbReference>
<dbReference type="GO" id="GO:0015935">
    <property type="term" value="C:small ribosomal subunit"/>
    <property type="evidence" value="ECO:0007669"/>
    <property type="project" value="InterPro"/>
</dbReference>
<dbReference type="InterPro" id="IPR036986">
    <property type="entry name" value="S4_RNA-bd_sf"/>
</dbReference>
<evidence type="ECO:0000256" key="6">
    <source>
        <dbReference type="ARBA" id="ARBA00035254"/>
    </source>
</evidence>
<dbReference type="NCBIfam" id="NF003717">
    <property type="entry name" value="PRK05327.1"/>
    <property type="match status" value="1"/>
</dbReference>
<reference evidence="11 12" key="1">
    <citation type="submission" date="2016-11" db="EMBL/GenBank/DDBJ databases">
        <authorList>
            <person name="Jaros S."/>
            <person name="Januszkiewicz K."/>
            <person name="Wedrychowicz H."/>
        </authorList>
    </citation>
    <scope>NUCLEOTIDE SEQUENCE [LARGE SCALE GENOMIC DNA]</scope>
    <source>
        <strain evidence="11 12">CGMCC 1.7049</strain>
    </source>
</reference>
<keyword evidence="3 7" id="KW-0694">RNA-binding</keyword>
<proteinExistence type="inferred from homology"/>
<dbReference type="AlphaFoldDB" id="A0A1M5MJD7"/>
<comment type="function">
    <text evidence="7">With S5 and S12 plays an important role in translational accuracy.</text>
</comment>
<evidence type="ECO:0000256" key="3">
    <source>
        <dbReference type="ARBA" id="ARBA00022884"/>
    </source>
</evidence>
<dbReference type="InterPro" id="IPR005709">
    <property type="entry name" value="Ribosomal_uS4_bac-type"/>
</dbReference>
<dbReference type="GO" id="GO:0006412">
    <property type="term" value="P:translation"/>
    <property type="evidence" value="ECO:0007669"/>
    <property type="project" value="UniProtKB-UniRule"/>
</dbReference>
<dbReference type="InterPro" id="IPR022801">
    <property type="entry name" value="Ribosomal_uS4"/>
</dbReference>
<keyword evidence="2 7" id="KW-0699">rRNA-binding</keyword>
<evidence type="ECO:0000256" key="2">
    <source>
        <dbReference type="ARBA" id="ARBA00022730"/>
    </source>
</evidence>
<dbReference type="SMART" id="SM01390">
    <property type="entry name" value="Ribosomal_S4"/>
    <property type="match status" value="1"/>
</dbReference>
<evidence type="ECO:0000256" key="7">
    <source>
        <dbReference type="HAMAP-Rule" id="MF_01306"/>
    </source>
</evidence>
<dbReference type="OrthoDB" id="9803672at2"/>
<dbReference type="PANTHER" id="PTHR11831:SF4">
    <property type="entry name" value="SMALL RIBOSOMAL SUBUNIT PROTEIN US4M"/>
    <property type="match status" value="1"/>
</dbReference>
<protein>
    <recommendedName>
        <fullName evidence="6 7">Small ribosomal subunit protein uS4</fullName>
    </recommendedName>
</protein>